<keyword evidence="2" id="KW-1185">Reference proteome</keyword>
<comment type="caution">
    <text evidence="1">The sequence shown here is derived from an EMBL/GenBank/DDBJ whole genome shotgun (WGS) entry which is preliminary data.</text>
</comment>
<sequence length="76" mass="8321">MTVVPESSYIEALLGELGQIEERYVDVVEHSETYYSNPNRPVGTYFIGAADYSWKASDPALEATGCHCFVTSVAGK</sequence>
<protein>
    <submittedName>
        <fullName evidence="1">Uncharacterized protein</fullName>
    </submittedName>
</protein>
<gene>
    <name evidence="1" type="ORF">CLV47_10155</name>
</gene>
<proteinExistence type="predicted"/>
<dbReference type="EMBL" id="PVUE01000001">
    <property type="protein sequence ID" value="PRZ43931.1"/>
    <property type="molecule type" value="Genomic_DNA"/>
</dbReference>
<name>A0A2T1A5Q3_9ACTN</name>
<evidence type="ECO:0000313" key="2">
    <source>
        <dbReference type="Proteomes" id="UP000237752"/>
    </source>
</evidence>
<organism evidence="1 2">
    <name type="scientific">Antricoccus suffuscus</name>
    <dbReference type="NCBI Taxonomy" id="1629062"/>
    <lineage>
        <taxon>Bacteria</taxon>
        <taxon>Bacillati</taxon>
        <taxon>Actinomycetota</taxon>
        <taxon>Actinomycetes</taxon>
        <taxon>Geodermatophilales</taxon>
        <taxon>Antricoccaceae</taxon>
        <taxon>Antricoccus</taxon>
    </lineage>
</organism>
<evidence type="ECO:0000313" key="1">
    <source>
        <dbReference type="EMBL" id="PRZ43931.1"/>
    </source>
</evidence>
<dbReference type="Proteomes" id="UP000237752">
    <property type="component" value="Unassembled WGS sequence"/>
</dbReference>
<accession>A0A2T1A5Q3</accession>
<dbReference type="AlphaFoldDB" id="A0A2T1A5Q3"/>
<dbReference type="RefSeq" id="WP_106347001.1">
    <property type="nucleotide sequence ID" value="NZ_PVUE01000001.1"/>
</dbReference>
<reference evidence="1 2" key="1">
    <citation type="submission" date="2018-03" db="EMBL/GenBank/DDBJ databases">
        <title>Genomic Encyclopedia of Archaeal and Bacterial Type Strains, Phase II (KMG-II): from individual species to whole genera.</title>
        <authorList>
            <person name="Goeker M."/>
        </authorList>
    </citation>
    <scope>NUCLEOTIDE SEQUENCE [LARGE SCALE GENOMIC DNA]</scope>
    <source>
        <strain evidence="1 2">DSM 100065</strain>
    </source>
</reference>